<dbReference type="AlphaFoldDB" id="A0A9Q1QLF9"/>
<dbReference type="PANTHER" id="PTHR34064">
    <property type="entry name" value="OS04G0672300 PROTEIN"/>
    <property type="match status" value="1"/>
</dbReference>
<evidence type="ECO:0000313" key="3">
    <source>
        <dbReference type="Proteomes" id="UP001153076"/>
    </source>
</evidence>
<sequence length="202" mass="22520">MVEFDFIFWVIILKQGQDFCSILVLTSEGTGIGTGSPNAQCGSQLENQKCMDASVNCQKSAKLERETSKSFNSSPPVAPMDIEKGAADFPKKINQETTGSIKTEVASMKLLRRQNSLQTGPESIPPLVNHILMLLKFDPKEKQAIERAHDAARNKWRKYKRAASFDSRRIVLLFSILSSMGTIVLIFLTLRVRQVSDGYIHG</sequence>
<dbReference type="EMBL" id="JAKOGI010000051">
    <property type="protein sequence ID" value="KAJ8446652.1"/>
    <property type="molecule type" value="Genomic_DNA"/>
</dbReference>
<protein>
    <submittedName>
        <fullName evidence="2">Uncharacterized protein</fullName>
    </submittedName>
</protein>
<keyword evidence="1" id="KW-0812">Transmembrane</keyword>
<keyword evidence="1" id="KW-0472">Membrane</keyword>
<name>A0A9Q1QLF9_9CARY</name>
<comment type="caution">
    <text evidence="2">The sequence shown here is derived from an EMBL/GenBank/DDBJ whole genome shotgun (WGS) entry which is preliminary data.</text>
</comment>
<keyword evidence="3" id="KW-1185">Reference proteome</keyword>
<dbReference type="Proteomes" id="UP001153076">
    <property type="component" value="Unassembled WGS sequence"/>
</dbReference>
<gene>
    <name evidence="2" type="ORF">Cgig2_002814</name>
</gene>
<accession>A0A9Q1QLF9</accession>
<organism evidence="2 3">
    <name type="scientific">Carnegiea gigantea</name>
    <dbReference type="NCBI Taxonomy" id="171969"/>
    <lineage>
        <taxon>Eukaryota</taxon>
        <taxon>Viridiplantae</taxon>
        <taxon>Streptophyta</taxon>
        <taxon>Embryophyta</taxon>
        <taxon>Tracheophyta</taxon>
        <taxon>Spermatophyta</taxon>
        <taxon>Magnoliopsida</taxon>
        <taxon>eudicotyledons</taxon>
        <taxon>Gunneridae</taxon>
        <taxon>Pentapetalae</taxon>
        <taxon>Caryophyllales</taxon>
        <taxon>Cactineae</taxon>
        <taxon>Cactaceae</taxon>
        <taxon>Cactoideae</taxon>
        <taxon>Echinocereeae</taxon>
        <taxon>Carnegiea</taxon>
    </lineage>
</organism>
<evidence type="ECO:0000256" key="1">
    <source>
        <dbReference type="SAM" id="Phobius"/>
    </source>
</evidence>
<dbReference type="PANTHER" id="PTHR34064:SF5">
    <property type="entry name" value="PROTEIN, PUTATIVE-RELATED"/>
    <property type="match status" value="1"/>
</dbReference>
<evidence type="ECO:0000313" key="2">
    <source>
        <dbReference type="EMBL" id="KAJ8446652.1"/>
    </source>
</evidence>
<feature type="transmembrane region" description="Helical" evidence="1">
    <location>
        <begin position="170"/>
        <end position="190"/>
    </location>
</feature>
<proteinExistence type="predicted"/>
<keyword evidence="1" id="KW-1133">Transmembrane helix</keyword>
<dbReference type="OrthoDB" id="1911818at2759"/>
<reference evidence="2" key="1">
    <citation type="submission" date="2022-04" db="EMBL/GenBank/DDBJ databases">
        <title>Carnegiea gigantea Genome sequencing and assembly v2.</title>
        <authorList>
            <person name="Copetti D."/>
            <person name="Sanderson M.J."/>
            <person name="Burquez A."/>
            <person name="Wojciechowski M.F."/>
        </authorList>
    </citation>
    <scope>NUCLEOTIDE SEQUENCE</scope>
    <source>
        <strain evidence="2">SGP5-SGP5p</strain>
        <tissue evidence="2">Aerial part</tissue>
    </source>
</reference>